<protein>
    <recommendedName>
        <fullName evidence="6">Ribosome-recycling factor</fullName>
        <shortName evidence="6">RRF</shortName>
    </recommendedName>
    <alternativeName>
        <fullName evidence="6">Ribosome-releasing factor</fullName>
    </alternativeName>
</protein>
<evidence type="ECO:0000256" key="7">
    <source>
        <dbReference type="SAM" id="Coils"/>
    </source>
</evidence>
<sequence length="185" mass="20850">MVSAIGMDAEKRMKNNVESLSIAFAKIRTGRANPRLLDAVRVSYYGSEMQLSQVANISTEDARTLSVRAWERAMVPEIEKAILKSDLGLNPSTAGDVIRIPLPALTEETRKGFIRQARQEAESARISVRNVRRDAMSNLKNLEKEKEISEDEERCGQDNVQKLTNMYIAKIEKLLVDKESDLIEI</sequence>
<evidence type="ECO:0000256" key="5">
    <source>
        <dbReference type="ARBA" id="ARBA00025050"/>
    </source>
</evidence>
<dbReference type="FunFam" id="1.10.132.20:FF:000001">
    <property type="entry name" value="Ribosome-recycling factor"/>
    <property type="match status" value="1"/>
</dbReference>
<dbReference type="HAMAP" id="MF_00040">
    <property type="entry name" value="RRF"/>
    <property type="match status" value="1"/>
</dbReference>
<dbReference type="InterPro" id="IPR036191">
    <property type="entry name" value="RRF_sf"/>
</dbReference>
<comment type="caution">
    <text evidence="9">The sequence shown here is derived from an EMBL/GenBank/DDBJ whole genome shotgun (WGS) entry which is preliminary data.</text>
</comment>
<dbReference type="CDD" id="cd00520">
    <property type="entry name" value="RRF"/>
    <property type="match status" value="1"/>
</dbReference>
<keyword evidence="3 6" id="KW-0963">Cytoplasm</keyword>
<accession>A0AA90NNE0</accession>
<feature type="domain" description="Ribosome recycling factor" evidence="8">
    <location>
        <begin position="23"/>
        <end position="182"/>
    </location>
</feature>
<dbReference type="InterPro" id="IPR002661">
    <property type="entry name" value="Ribosome_recyc_fac"/>
</dbReference>
<comment type="similarity">
    <text evidence="2 6">Belongs to the RRF family.</text>
</comment>
<keyword evidence="7" id="KW-0175">Coiled coil</keyword>
<dbReference type="EMBL" id="JASXSV010000021">
    <property type="protein sequence ID" value="MDP0589802.1"/>
    <property type="molecule type" value="Genomic_DNA"/>
</dbReference>
<dbReference type="GO" id="GO:0043023">
    <property type="term" value="F:ribosomal large subunit binding"/>
    <property type="evidence" value="ECO:0007669"/>
    <property type="project" value="TreeGrafter"/>
</dbReference>
<dbReference type="AlphaFoldDB" id="A0AA90NNE0"/>
<feature type="coiled-coil region" evidence="7">
    <location>
        <begin position="114"/>
        <end position="159"/>
    </location>
</feature>
<organism evidence="9 10">
    <name type="scientific">Candidatus Endonucleibacter bathymodioli</name>
    <dbReference type="NCBI Taxonomy" id="539814"/>
    <lineage>
        <taxon>Bacteria</taxon>
        <taxon>Pseudomonadati</taxon>
        <taxon>Pseudomonadota</taxon>
        <taxon>Gammaproteobacteria</taxon>
        <taxon>Oceanospirillales</taxon>
        <taxon>Endozoicomonadaceae</taxon>
        <taxon>Candidatus Endonucleibacter</taxon>
    </lineage>
</organism>
<dbReference type="SUPFAM" id="SSF55194">
    <property type="entry name" value="Ribosome recycling factor, RRF"/>
    <property type="match status" value="1"/>
</dbReference>
<dbReference type="NCBIfam" id="TIGR00496">
    <property type="entry name" value="frr"/>
    <property type="match status" value="1"/>
</dbReference>
<reference evidence="9 10" key="1">
    <citation type="journal article" date="2023" name="bioRxiv">
        <title>An intranuclear bacterial parasite of deep-sea mussels expresses apoptosis inhibitors acquired from its host.</title>
        <authorList>
            <person name="Gonzalez Porras M.A."/>
            <person name="Assie A."/>
            <person name="Tietjen M."/>
            <person name="Violette M."/>
            <person name="Kleiner M."/>
            <person name="Gruber-Vodicka H."/>
            <person name="Dubilier N."/>
            <person name="Leisch N."/>
        </authorList>
    </citation>
    <scope>NUCLEOTIDE SEQUENCE [LARGE SCALE GENOMIC DNA]</scope>
    <source>
        <strain evidence="9">IAP13</strain>
    </source>
</reference>
<name>A0AA90NNE0_9GAMM</name>
<evidence type="ECO:0000313" key="10">
    <source>
        <dbReference type="Proteomes" id="UP001178148"/>
    </source>
</evidence>
<dbReference type="Pfam" id="PF01765">
    <property type="entry name" value="RRF"/>
    <property type="match status" value="1"/>
</dbReference>
<dbReference type="Proteomes" id="UP001178148">
    <property type="component" value="Unassembled WGS sequence"/>
</dbReference>
<dbReference type="InterPro" id="IPR023584">
    <property type="entry name" value="Ribosome_recyc_fac_dom"/>
</dbReference>
<dbReference type="PANTHER" id="PTHR20982:SF3">
    <property type="entry name" value="MITOCHONDRIAL RIBOSOME RECYCLING FACTOR PSEUDO 1"/>
    <property type="match status" value="1"/>
</dbReference>
<dbReference type="GO" id="GO:0005829">
    <property type="term" value="C:cytosol"/>
    <property type="evidence" value="ECO:0007669"/>
    <property type="project" value="GOC"/>
</dbReference>
<dbReference type="Gene3D" id="3.30.1360.40">
    <property type="match status" value="1"/>
</dbReference>
<dbReference type="PANTHER" id="PTHR20982">
    <property type="entry name" value="RIBOSOME RECYCLING FACTOR"/>
    <property type="match status" value="1"/>
</dbReference>
<evidence type="ECO:0000259" key="8">
    <source>
        <dbReference type="Pfam" id="PF01765"/>
    </source>
</evidence>
<evidence type="ECO:0000313" key="9">
    <source>
        <dbReference type="EMBL" id="MDP0589802.1"/>
    </source>
</evidence>
<gene>
    <name evidence="6 9" type="primary">frr</name>
    <name evidence="9" type="ORF">QS748_11675</name>
</gene>
<evidence type="ECO:0000256" key="6">
    <source>
        <dbReference type="HAMAP-Rule" id="MF_00040"/>
    </source>
</evidence>
<comment type="subcellular location">
    <subcellularLocation>
        <location evidence="1 6">Cytoplasm</location>
    </subcellularLocation>
</comment>
<keyword evidence="10" id="KW-1185">Reference proteome</keyword>
<dbReference type="GO" id="GO:0002184">
    <property type="term" value="P:cytoplasmic translational termination"/>
    <property type="evidence" value="ECO:0007669"/>
    <property type="project" value="TreeGrafter"/>
</dbReference>
<evidence type="ECO:0000256" key="1">
    <source>
        <dbReference type="ARBA" id="ARBA00004496"/>
    </source>
</evidence>
<evidence type="ECO:0000256" key="4">
    <source>
        <dbReference type="ARBA" id="ARBA00022917"/>
    </source>
</evidence>
<comment type="function">
    <text evidence="5 6">Responsible for the release of ribosomes from messenger RNA at the termination of protein biosynthesis. May increase the efficiency of translation by recycling ribosomes from one round of translation to another.</text>
</comment>
<proteinExistence type="inferred from homology"/>
<dbReference type="FunFam" id="3.30.1360.40:FF:000001">
    <property type="entry name" value="Ribosome-recycling factor"/>
    <property type="match status" value="1"/>
</dbReference>
<evidence type="ECO:0000256" key="3">
    <source>
        <dbReference type="ARBA" id="ARBA00022490"/>
    </source>
</evidence>
<keyword evidence="4 6" id="KW-0648">Protein biosynthesis</keyword>
<dbReference type="Gene3D" id="1.10.132.20">
    <property type="entry name" value="Ribosome-recycling factor"/>
    <property type="match status" value="1"/>
</dbReference>
<evidence type="ECO:0000256" key="2">
    <source>
        <dbReference type="ARBA" id="ARBA00005912"/>
    </source>
</evidence>